<feature type="binding site" evidence="11">
    <location>
        <position position="59"/>
    </location>
    <ligand>
        <name>substrate</name>
    </ligand>
</feature>
<keyword evidence="11" id="KW-0460">Magnesium</keyword>
<proteinExistence type="inferred from homology"/>
<keyword evidence="7 11" id="KW-0418">Kinase</keyword>
<dbReference type="GO" id="GO:0009423">
    <property type="term" value="P:chorismate biosynthetic process"/>
    <property type="evidence" value="ECO:0007669"/>
    <property type="project" value="UniProtKB-UniRule"/>
</dbReference>
<name>A0A6P0GLF2_9ACTN</name>
<evidence type="ECO:0000256" key="1">
    <source>
        <dbReference type="ARBA" id="ARBA00004842"/>
    </source>
</evidence>
<dbReference type="CDD" id="cd00464">
    <property type="entry name" value="SK"/>
    <property type="match status" value="1"/>
</dbReference>
<keyword evidence="9 11" id="KW-0057">Aromatic amino acid biosynthesis</keyword>
<dbReference type="SUPFAM" id="SSF52540">
    <property type="entry name" value="P-loop containing nucleoside triphosphate hydrolases"/>
    <property type="match status" value="1"/>
</dbReference>
<accession>A0A6P0GLF2</accession>
<dbReference type="AlphaFoldDB" id="A0A6P0GLF2"/>
<reference evidence="12 13" key="1">
    <citation type="submission" date="2019-12" db="EMBL/GenBank/DDBJ databases">
        <title>WGS of CPCC 203550 I12A-02606.</title>
        <authorList>
            <person name="Jiang Z."/>
        </authorList>
    </citation>
    <scope>NUCLEOTIDE SEQUENCE [LARGE SCALE GENOMIC DNA]</scope>
    <source>
        <strain evidence="12 13">I12A-02606</strain>
    </source>
</reference>
<dbReference type="GO" id="GO:0008652">
    <property type="term" value="P:amino acid biosynthetic process"/>
    <property type="evidence" value="ECO:0007669"/>
    <property type="project" value="UniProtKB-KW"/>
</dbReference>
<keyword evidence="4 11" id="KW-0028">Amino-acid biosynthesis</keyword>
<evidence type="ECO:0000256" key="7">
    <source>
        <dbReference type="ARBA" id="ARBA00022777"/>
    </source>
</evidence>
<dbReference type="GO" id="GO:0005829">
    <property type="term" value="C:cytosol"/>
    <property type="evidence" value="ECO:0007669"/>
    <property type="project" value="TreeGrafter"/>
</dbReference>
<keyword evidence="8 11" id="KW-0067">ATP-binding</keyword>
<evidence type="ECO:0000313" key="12">
    <source>
        <dbReference type="EMBL" id="NEM07811.1"/>
    </source>
</evidence>
<evidence type="ECO:0000256" key="4">
    <source>
        <dbReference type="ARBA" id="ARBA00022605"/>
    </source>
</evidence>
<evidence type="ECO:0000313" key="13">
    <source>
        <dbReference type="Proteomes" id="UP000471126"/>
    </source>
</evidence>
<feature type="binding site" evidence="11">
    <location>
        <position position="141"/>
    </location>
    <ligand>
        <name>substrate</name>
    </ligand>
</feature>
<dbReference type="InterPro" id="IPR031322">
    <property type="entry name" value="Shikimate/glucono_kinase"/>
</dbReference>
<dbReference type="PRINTS" id="PR01100">
    <property type="entry name" value="SHIKIMTKNASE"/>
</dbReference>
<dbReference type="Proteomes" id="UP000471126">
    <property type="component" value="Unassembled WGS sequence"/>
</dbReference>
<gene>
    <name evidence="11" type="primary">aroK</name>
    <name evidence="12" type="ORF">GCU54_17615</name>
</gene>
<evidence type="ECO:0000256" key="2">
    <source>
        <dbReference type="ARBA" id="ARBA00006997"/>
    </source>
</evidence>
<feature type="binding site" evidence="11">
    <location>
        <position position="81"/>
    </location>
    <ligand>
        <name>substrate</name>
    </ligand>
</feature>
<keyword evidence="11" id="KW-0479">Metal-binding</keyword>
<evidence type="ECO:0000256" key="3">
    <source>
        <dbReference type="ARBA" id="ARBA00012154"/>
    </source>
</evidence>
<dbReference type="RefSeq" id="WP_163477888.1">
    <property type="nucleotide sequence ID" value="NZ_JAAGWE010000031.1"/>
</dbReference>
<dbReference type="PANTHER" id="PTHR21087:SF16">
    <property type="entry name" value="SHIKIMATE KINASE 1, CHLOROPLASTIC"/>
    <property type="match status" value="1"/>
</dbReference>
<sequence>MIRPVLVLVGPPASGKTTVGTAVAARLRVPFRDTDADVEAAAGTTVADLFITHGEPRFRDLEEQAVARAIGEHDGVLALGGGAVLSAASRALLVEYGRAGGTVVHLDVDLPSAARRAGFSRDRPLLAVNPRAMLRTLLEQRAPLYAEVATAVVPTGSRTPQDVVADVLAALPAAAGGADRDVSIAARDERGAQRPAGATEVHG</sequence>
<organism evidence="12 13">
    <name type="scientific">Geodermatophilus normandii</name>
    <dbReference type="NCBI Taxonomy" id="1137989"/>
    <lineage>
        <taxon>Bacteria</taxon>
        <taxon>Bacillati</taxon>
        <taxon>Actinomycetota</taxon>
        <taxon>Actinomycetes</taxon>
        <taxon>Geodermatophilales</taxon>
        <taxon>Geodermatophilaceae</taxon>
        <taxon>Geodermatophilus</taxon>
    </lineage>
</organism>
<dbReference type="Gene3D" id="3.40.50.300">
    <property type="entry name" value="P-loop containing nucleotide triphosphate hydrolases"/>
    <property type="match status" value="1"/>
</dbReference>
<keyword evidence="11" id="KW-0963">Cytoplasm</keyword>
<dbReference type="PROSITE" id="PS01128">
    <property type="entry name" value="SHIKIMATE_KINASE"/>
    <property type="match status" value="1"/>
</dbReference>
<feature type="binding site" evidence="11">
    <location>
        <begin position="13"/>
        <end position="18"/>
    </location>
    <ligand>
        <name>ATP</name>
        <dbReference type="ChEBI" id="CHEBI:30616"/>
    </ligand>
</feature>
<comment type="similarity">
    <text evidence="2 11">Belongs to the shikimate kinase family.</text>
</comment>
<evidence type="ECO:0000256" key="8">
    <source>
        <dbReference type="ARBA" id="ARBA00022840"/>
    </source>
</evidence>
<dbReference type="UniPathway" id="UPA00053">
    <property type="reaction ID" value="UER00088"/>
</dbReference>
<evidence type="ECO:0000256" key="9">
    <source>
        <dbReference type="ARBA" id="ARBA00023141"/>
    </source>
</evidence>
<dbReference type="InterPro" id="IPR027417">
    <property type="entry name" value="P-loop_NTPase"/>
</dbReference>
<dbReference type="GO" id="GO:0009073">
    <property type="term" value="P:aromatic amino acid family biosynthetic process"/>
    <property type="evidence" value="ECO:0007669"/>
    <property type="project" value="UniProtKB-KW"/>
</dbReference>
<evidence type="ECO:0000256" key="11">
    <source>
        <dbReference type="HAMAP-Rule" id="MF_00109"/>
    </source>
</evidence>
<feature type="binding site" evidence="11">
    <location>
        <position position="123"/>
    </location>
    <ligand>
        <name>ATP</name>
        <dbReference type="ChEBI" id="CHEBI:30616"/>
    </ligand>
</feature>
<comment type="subunit">
    <text evidence="11">Monomer.</text>
</comment>
<comment type="subcellular location">
    <subcellularLocation>
        <location evidence="11">Cytoplasm</location>
    </subcellularLocation>
</comment>
<dbReference type="InterPro" id="IPR000623">
    <property type="entry name" value="Shikimate_kinase/TSH1"/>
</dbReference>
<dbReference type="GO" id="GO:0000287">
    <property type="term" value="F:magnesium ion binding"/>
    <property type="evidence" value="ECO:0007669"/>
    <property type="project" value="UniProtKB-UniRule"/>
</dbReference>
<comment type="function">
    <text evidence="11">Catalyzes the specific phosphorylation of the 3-hydroxyl group of shikimic acid using ATP as a cosubstrate.</text>
</comment>
<evidence type="ECO:0000256" key="6">
    <source>
        <dbReference type="ARBA" id="ARBA00022741"/>
    </source>
</evidence>
<evidence type="ECO:0000256" key="10">
    <source>
        <dbReference type="ARBA" id="ARBA00048567"/>
    </source>
</evidence>
<dbReference type="EC" id="2.7.1.71" evidence="3 11"/>
<feature type="binding site" evidence="11">
    <location>
        <position position="158"/>
    </location>
    <ligand>
        <name>ATP</name>
        <dbReference type="ChEBI" id="CHEBI:30616"/>
    </ligand>
</feature>
<comment type="catalytic activity">
    <reaction evidence="10 11">
        <text>shikimate + ATP = 3-phosphoshikimate + ADP + H(+)</text>
        <dbReference type="Rhea" id="RHEA:13121"/>
        <dbReference type="ChEBI" id="CHEBI:15378"/>
        <dbReference type="ChEBI" id="CHEBI:30616"/>
        <dbReference type="ChEBI" id="CHEBI:36208"/>
        <dbReference type="ChEBI" id="CHEBI:145989"/>
        <dbReference type="ChEBI" id="CHEBI:456216"/>
        <dbReference type="EC" id="2.7.1.71"/>
    </reaction>
</comment>
<feature type="binding site" evidence="11">
    <location>
        <position position="17"/>
    </location>
    <ligand>
        <name>Mg(2+)</name>
        <dbReference type="ChEBI" id="CHEBI:18420"/>
    </ligand>
</feature>
<dbReference type="GO" id="GO:0005524">
    <property type="term" value="F:ATP binding"/>
    <property type="evidence" value="ECO:0007669"/>
    <property type="project" value="UniProtKB-UniRule"/>
</dbReference>
<protein>
    <recommendedName>
        <fullName evidence="3 11">Shikimate kinase</fullName>
        <shortName evidence="11">SK</shortName>
        <ecNumber evidence="3 11">2.7.1.71</ecNumber>
    </recommendedName>
</protein>
<comment type="caution">
    <text evidence="12">The sequence shown here is derived from an EMBL/GenBank/DDBJ whole genome shotgun (WGS) entry which is preliminary data.</text>
</comment>
<feature type="binding site" evidence="11">
    <location>
        <position position="35"/>
    </location>
    <ligand>
        <name>substrate</name>
    </ligand>
</feature>
<comment type="pathway">
    <text evidence="1 11">Metabolic intermediate biosynthesis; chorismate biosynthesis; chorismate from D-erythrose 4-phosphate and phosphoenolpyruvate: step 5/7.</text>
</comment>
<dbReference type="Pfam" id="PF01202">
    <property type="entry name" value="SKI"/>
    <property type="match status" value="1"/>
</dbReference>
<dbReference type="HAMAP" id="MF_00109">
    <property type="entry name" value="Shikimate_kinase"/>
    <property type="match status" value="1"/>
</dbReference>
<keyword evidence="6 11" id="KW-0547">Nucleotide-binding</keyword>
<keyword evidence="5 11" id="KW-0808">Transferase</keyword>
<dbReference type="PANTHER" id="PTHR21087">
    <property type="entry name" value="SHIKIMATE KINASE"/>
    <property type="match status" value="1"/>
</dbReference>
<dbReference type="EMBL" id="JAAGWE010000031">
    <property type="protein sequence ID" value="NEM07811.1"/>
    <property type="molecule type" value="Genomic_DNA"/>
</dbReference>
<dbReference type="InterPro" id="IPR023000">
    <property type="entry name" value="Shikimate_kinase_CS"/>
</dbReference>
<dbReference type="GO" id="GO:0004765">
    <property type="term" value="F:shikimate kinase activity"/>
    <property type="evidence" value="ECO:0007669"/>
    <property type="project" value="UniProtKB-UniRule"/>
</dbReference>
<comment type="cofactor">
    <cofactor evidence="11">
        <name>Mg(2+)</name>
        <dbReference type="ChEBI" id="CHEBI:18420"/>
    </cofactor>
    <text evidence="11">Binds 1 Mg(2+) ion per subunit.</text>
</comment>
<evidence type="ECO:0000256" key="5">
    <source>
        <dbReference type="ARBA" id="ARBA00022679"/>
    </source>
</evidence>